<comment type="caution">
    <text evidence="8">The sequence shown here is derived from an EMBL/GenBank/DDBJ whole genome shotgun (WGS) entry which is preliminary data.</text>
</comment>
<keyword evidence="3" id="KW-0862">Zinc</keyword>
<keyword evidence="1 2" id="KW-0539">Nucleus</keyword>
<dbReference type="STRING" id="34475.A0A4Y9Z5M4"/>
<evidence type="ECO:0000256" key="2">
    <source>
        <dbReference type="PROSITE-ProRule" id="PRU00358"/>
    </source>
</evidence>
<proteinExistence type="predicted"/>
<dbReference type="InterPro" id="IPR036987">
    <property type="entry name" value="SRA-YDG_sf"/>
</dbReference>
<dbReference type="InterPro" id="IPR015947">
    <property type="entry name" value="PUA-like_sf"/>
</dbReference>
<dbReference type="GO" id="GO:0008270">
    <property type="term" value="F:zinc ion binding"/>
    <property type="evidence" value="ECO:0007669"/>
    <property type="project" value="UniProtKB-KW"/>
</dbReference>
<feature type="region of interest" description="Disordered" evidence="5">
    <location>
        <begin position="268"/>
        <end position="312"/>
    </location>
</feature>
<dbReference type="InterPro" id="IPR000571">
    <property type="entry name" value="Znf_CCCH"/>
</dbReference>
<dbReference type="GO" id="GO:0005634">
    <property type="term" value="C:nucleus"/>
    <property type="evidence" value="ECO:0007669"/>
    <property type="project" value="UniProtKB-SubCell"/>
</dbReference>
<dbReference type="PROSITE" id="PS51015">
    <property type="entry name" value="YDG"/>
    <property type="match status" value="1"/>
</dbReference>
<evidence type="ECO:0000313" key="9">
    <source>
        <dbReference type="Proteomes" id="UP000298390"/>
    </source>
</evidence>
<evidence type="ECO:0000256" key="4">
    <source>
        <dbReference type="SAM" id="Coils"/>
    </source>
</evidence>
<evidence type="ECO:0000256" key="5">
    <source>
        <dbReference type="SAM" id="MobiDB-lite"/>
    </source>
</evidence>
<dbReference type="Proteomes" id="UP000298390">
    <property type="component" value="Unassembled WGS sequence"/>
</dbReference>
<feature type="compositionally biased region" description="Basic residues" evidence="5">
    <location>
        <begin position="519"/>
        <end position="538"/>
    </location>
</feature>
<evidence type="ECO:0000256" key="1">
    <source>
        <dbReference type="ARBA" id="ARBA00023242"/>
    </source>
</evidence>
<dbReference type="InterPro" id="IPR057683">
    <property type="entry name" value="DUF7923"/>
</dbReference>
<feature type="zinc finger region" description="C3H1-type" evidence="3">
    <location>
        <begin position="362"/>
        <end position="390"/>
    </location>
</feature>
<feature type="domain" description="C3H1-type" evidence="6">
    <location>
        <begin position="362"/>
        <end position="390"/>
    </location>
</feature>
<dbReference type="SMART" id="SM00466">
    <property type="entry name" value="SRA"/>
    <property type="match status" value="1"/>
</dbReference>
<feature type="domain" description="C3H1-type" evidence="6">
    <location>
        <begin position="323"/>
        <end position="350"/>
    </location>
</feature>
<dbReference type="SUPFAM" id="SSF88697">
    <property type="entry name" value="PUA domain-like"/>
    <property type="match status" value="1"/>
</dbReference>
<evidence type="ECO:0000313" key="8">
    <source>
        <dbReference type="EMBL" id="TFY69774.1"/>
    </source>
</evidence>
<dbReference type="EMBL" id="SEKV01000005">
    <property type="protein sequence ID" value="TFY69774.1"/>
    <property type="molecule type" value="Genomic_DNA"/>
</dbReference>
<evidence type="ECO:0000259" key="6">
    <source>
        <dbReference type="PROSITE" id="PS50103"/>
    </source>
</evidence>
<name>A0A4Y9Z5M4_9APHY</name>
<dbReference type="PANTHER" id="PTHR37543">
    <property type="entry name" value="CCCH ZINC FINGER DNA BINDING PROTEIN (AFU_ORTHOLOGUE AFUA_5G12760)"/>
    <property type="match status" value="1"/>
</dbReference>
<keyword evidence="4" id="KW-0175">Coiled coil</keyword>
<keyword evidence="3" id="KW-0479">Metal-binding</keyword>
<feature type="compositionally biased region" description="Polar residues" evidence="5">
    <location>
        <begin position="268"/>
        <end position="282"/>
    </location>
</feature>
<comment type="subcellular location">
    <subcellularLocation>
        <location evidence="2">Nucleus</location>
    </subcellularLocation>
</comment>
<dbReference type="Pfam" id="PF25540">
    <property type="entry name" value="DUF7923"/>
    <property type="match status" value="1"/>
</dbReference>
<dbReference type="InterPro" id="IPR003105">
    <property type="entry name" value="SRA_YDG"/>
</dbReference>
<dbReference type="PROSITE" id="PS50103">
    <property type="entry name" value="ZF_C3H1"/>
    <property type="match status" value="2"/>
</dbReference>
<dbReference type="PANTHER" id="PTHR37543:SF1">
    <property type="entry name" value="CCCH ZINC FINGER DNA BINDING PROTEIN (AFU_ORTHOLOGUE AFUA_5G12760)"/>
    <property type="match status" value="1"/>
</dbReference>
<evidence type="ECO:0000256" key="3">
    <source>
        <dbReference type="PROSITE-ProRule" id="PRU00723"/>
    </source>
</evidence>
<sequence>MDEDSVPSATDLETWEQLLNDQTALFRRTATRNVELGTRVEELERELSVWKGAFKSADEEKKTLLKTVTRLERNIGSLKEDNPLVLCLIDGDGNIFAQDLLRLGLAGGRQAAALLTKGLMDHLENIDSPDAGRGQLWLTIYCNKAGLLDTLAQNNVCDADNFEAFVMGFNQASPLFSMVDVGSGKEAADAKIKGHRFPQTSKVFFGGAHDNGYTSTLNYLANEGLLEKVILLRGYKELAYEIKGLQLPHIEIDGLFMKKKLYTHPAKKTNNAQSIPGTSPQPSHDVEKTRSKSSTPAKHVHAQATPPKRVRQHELPVDQPLHKLRPPPCNFHYLAECKQGQNCRFSHGYALTPTQLLELRDNARKWPCPYSNRSQRCPYGEECVMGHYCPKGPRCVFARQGKCKFLAKNAHNGPPEVVYEANRHYIYAVVEFLPVVKRCSNDQFTVQSSESGFSHRRDAFLGSYALTPLHFTAFRLCFQLAMSEDYDAECKRAKEANKALLMSMGVTITVPTKASVPTKQRRPPKRKAVTPRAPKRKAPTPESDGEDESANPTKTRRVLEPTKEVAVTEASPETTGLRRSGRNRGKIPDYSADQFEMRGLTLASVQAGLRETGIEPRSVDRRIHDPKIFGAIPGIKIGTWWQTREECSTDAVHAPWVGGISGGADGAYSIALSGGYEDDVDLGEVFSHQSFENVKNKALKISCETKKPVRVIRGYKLKSMYAPAEGYRYDGLYTIEKAWMEKGLNPGGWKVCKFAFKSSEETNEE</sequence>
<feature type="domain" description="YDG" evidence="7">
    <location>
        <begin position="630"/>
        <end position="758"/>
    </location>
</feature>
<evidence type="ECO:0000259" key="7">
    <source>
        <dbReference type="PROSITE" id="PS51015"/>
    </source>
</evidence>
<dbReference type="Gene3D" id="1.20.120.1350">
    <property type="entry name" value="Pneumovirus matrix protein 2 (M2), zinc-binding domain"/>
    <property type="match status" value="1"/>
</dbReference>
<dbReference type="Pfam" id="PF02182">
    <property type="entry name" value="SAD_SRA"/>
    <property type="match status" value="1"/>
</dbReference>
<protein>
    <submittedName>
        <fullName evidence="8">Uncharacterized protein</fullName>
    </submittedName>
</protein>
<keyword evidence="3" id="KW-0863">Zinc-finger</keyword>
<accession>A0A4Y9Z5M4</accession>
<gene>
    <name evidence="8" type="ORF">EVJ58_g230</name>
</gene>
<organism evidence="8 9">
    <name type="scientific">Rhodofomes roseus</name>
    <dbReference type="NCBI Taxonomy" id="34475"/>
    <lineage>
        <taxon>Eukaryota</taxon>
        <taxon>Fungi</taxon>
        <taxon>Dikarya</taxon>
        <taxon>Basidiomycota</taxon>
        <taxon>Agaricomycotina</taxon>
        <taxon>Agaricomycetes</taxon>
        <taxon>Polyporales</taxon>
        <taxon>Rhodofomes</taxon>
    </lineage>
</organism>
<dbReference type="AlphaFoldDB" id="A0A4Y9Z5M4"/>
<reference evidence="8 9" key="1">
    <citation type="submission" date="2019-01" db="EMBL/GenBank/DDBJ databases">
        <title>Genome sequencing of the rare red list fungi Fomitopsis rosea.</title>
        <authorList>
            <person name="Buettner E."/>
            <person name="Kellner H."/>
        </authorList>
    </citation>
    <scope>NUCLEOTIDE SEQUENCE [LARGE SCALE GENOMIC DNA]</scope>
    <source>
        <strain evidence="8 9">DSM 105464</strain>
    </source>
</reference>
<dbReference type="Gene3D" id="2.30.280.10">
    <property type="entry name" value="SRA-YDG"/>
    <property type="match status" value="1"/>
</dbReference>
<feature type="zinc finger region" description="C3H1-type" evidence="3">
    <location>
        <begin position="323"/>
        <end position="350"/>
    </location>
</feature>
<feature type="coiled-coil region" evidence="4">
    <location>
        <begin position="40"/>
        <end position="81"/>
    </location>
</feature>
<feature type="region of interest" description="Disordered" evidence="5">
    <location>
        <begin position="512"/>
        <end position="589"/>
    </location>
</feature>